<dbReference type="NCBIfam" id="TIGR01167">
    <property type="entry name" value="LPXTG_anchor"/>
    <property type="match status" value="1"/>
</dbReference>
<dbReference type="EMBL" id="FOOG01000001">
    <property type="protein sequence ID" value="SFF55355.1"/>
    <property type="molecule type" value="Genomic_DNA"/>
</dbReference>
<gene>
    <name evidence="10" type="ORF">SAMN05216353_101283</name>
</gene>
<feature type="region of interest" description="Disordered" evidence="6">
    <location>
        <begin position="122"/>
        <end position="190"/>
    </location>
</feature>
<proteinExistence type="predicted"/>
<keyword evidence="7" id="KW-0812">Transmembrane</keyword>
<dbReference type="Pfam" id="PF00746">
    <property type="entry name" value="Gram_pos_anchor"/>
    <property type="match status" value="1"/>
</dbReference>
<feature type="signal peptide" evidence="8">
    <location>
        <begin position="1"/>
        <end position="25"/>
    </location>
</feature>
<sequence length="215" mass="23513">MLKKMFAVGLLSLGMIAGGASAVSADEDKDCGDFSSGDEVMQYWNENNFSAENDPDRLDNDSDGQPCENLTKDWEASDEQESNSEETSESSESAVSNDKDCDSFENHEEVMSFWYENGYDENNDPHDLDRDNDNLPCEVSQSEWDSFVADKEDGSESNSADEDTSSESDEEASAEQGEEGGELPDTSSNNPLMMVIGMIVSAGAGLFLILKKQLT</sequence>
<evidence type="ECO:0000256" key="3">
    <source>
        <dbReference type="ARBA" id="ARBA00022525"/>
    </source>
</evidence>
<evidence type="ECO:0000256" key="1">
    <source>
        <dbReference type="ARBA" id="ARBA00004168"/>
    </source>
</evidence>
<feature type="transmembrane region" description="Helical" evidence="7">
    <location>
        <begin position="192"/>
        <end position="210"/>
    </location>
</feature>
<evidence type="ECO:0000259" key="9">
    <source>
        <dbReference type="Pfam" id="PF00746"/>
    </source>
</evidence>
<dbReference type="InterPro" id="IPR019931">
    <property type="entry name" value="LPXTG_anchor"/>
</dbReference>
<reference evidence="11" key="1">
    <citation type="submission" date="2016-10" db="EMBL/GenBank/DDBJ databases">
        <authorList>
            <person name="Varghese N."/>
            <person name="Submissions S."/>
        </authorList>
    </citation>
    <scope>NUCLEOTIDE SEQUENCE [LARGE SCALE GENOMIC DNA]</scope>
    <source>
        <strain evidence="11">FP5</strain>
    </source>
</reference>
<evidence type="ECO:0000256" key="2">
    <source>
        <dbReference type="ARBA" id="ARBA00022512"/>
    </source>
</evidence>
<dbReference type="Proteomes" id="UP000198897">
    <property type="component" value="Unassembled WGS sequence"/>
</dbReference>
<accession>A0A1I2JKD6</accession>
<evidence type="ECO:0000313" key="11">
    <source>
        <dbReference type="Proteomes" id="UP000198897"/>
    </source>
</evidence>
<feature type="compositionally biased region" description="Acidic residues" evidence="6">
    <location>
        <begin position="155"/>
        <end position="182"/>
    </location>
</feature>
<evidence type="ECO:0000256" key="7">
    <source>
        <dbReference type="SAM" id="Phobius"/>
    </source>
</evidence>
<keyword evidence="4 8" id="KW-0732">Signal</keyword>
<keyword evidence="5" id="KW-0572">Peptidoglycan-anchor</keyword>
<evidence type="ECO:0000256" key="5">
    <source>
        <dbReference type="ARBA" id="ARBA00023088"/>
    </source>
</evidence>
<evidence type="ECO:0000256" key="4">
    <source>
        <dbReference type="ARBA" id="ARBA00022729"/>
    </source>
</evidence>
<organism evidence="10 11">
    <name type="scientific">Halobacillus alkaliphilus</name>
    <dbReference type="NCBI Taxonomy" id="396056"/>
    <lineage>
        <taxon>Bacteria</taxon>
        <taxon>Bacillati</taxon>
        <taxon>Bacillota</taxon>
        <taxon>Bacilli</taxon>
        <taxon>Bacillales</taxon>
        <taxon>Bacillaceae</taxon>
        <taxon>Halobacillus</taxon>
    </lineage>
</organism>
<evidence type="ECO:0000313" key="10">
    <source>
        <dbReference type="EMBL" id="SFF55355.1"/>
    </source>
</evidence>
<feature type="compositionally biased region" description="Basic and acidic residues" evidence="6">
    <location>
        <begin position="123"/>
        <end position="133"/>
    </location>
</feature>
<keyword evidence="11" id="KW-1185">Reference proteome</keyword>
<evidence type="ECO:0000256" key="8">
    <source>
        <dbReference type="SAM" id="SignalP"/>
    </source>
</evidence>
<protein>
    <submittedName>
        <fullName evidence="10">LPXTG-motif cell wall anchor domain-containing protein</fullName>
    </submittedName>
</protein>
<feature type="chain" id="PRO_5011606566" evidence="8">
    <location>
        <begin position="26"/>
        <end position="215"/>
    </location>
</feature>
<feature type="region of interest" description="Disordered" evidence="6">
    <location>
        <begin position="46"/>
        <end position="101"/>
    </location>
</feature>
<keyword evidence="3" id="KW-0964">Secreted</keyword>
<name>A0A1I2JKD6_9BACI</name>
<feature type="domain" description="Gram-positive cocci surface proteins LPxTG" evidence="9">
    <location>
        <begin position="181"/>
        <end position="212"/>
    </location>
</feature>
<evidence type="ECO:0000256" key="6">
    <source>
        <dbReference type="SAM" id="MobiDB-lite"/>
    </source>
</evidence>
<keyword evidence="2" id="KW-0134">Cell wall</keyword>
<feature type="compositionally biased region" description="Acidic residues" evidence="6">
    <location>
        <begin position="76"/>
        <end position="89"/>
    </location>
</feature>
<keyword evidence="7" id="KW-0472">Membrane</keyword>
<dbReference type="AlphaFoldDB" id="A0A1I2JKD6"/>
<keyword evidence="7" id="KW-1133">Transmembrane helix</keyword>
<comment type="subcellular location">
    <subcellularLocation>
        <location evidence="1">Secreted</location>
        <location evidence="1">Cell wall</location>
        <topology evidence="1">Peptidoglycan-anchor</topology>
    </subcellularLocation>
</comment>
<dbReference type="RefSeq" id="WP_245755919.1">
    <property type="nucleotide sequence ID" value="NZ_FOOG01000001.1"/>
</dbReference>